<dbReference type="InterPro" id="IPR002731">
    <property type="entry name" value="ATPase_BadF"/>
</dbReference>
<comment type="caution">
    <text evidence="6">The sequence shown here is derived from an EMBL/GenBank/DDBJ whole genome shotgun (WGS) entry which is preliminary data.</text>
</comment>
<proteinExistence type="predicted"/>
<evidence type="ECO:0000256" key="1">
    <source>
        <dbReference type="ARBA" id="ARBA00001966"/>
    </source>
</evidence>
<evidence type="ECO:0000259" key="5">
    <source>
        <dbReference type="Pfam" id="PF01869"/>
    </source>
</evidence>
<evidence type="ECO:0000313" key="6">
    <source>
        <dbReference type="EMBL" id="GAH18838.1"/>
    </source>
</evidence>
<dbReference type="SUPFAM" id="SSF53067">
    <property type="entry name" value="Actin-like ATPase domain"/>
    <property type="match status" value="1"/>
</dbReference>
<evidence type="ECO:0000256" key="3">
    <source>
        <dbReference type="ARBA" id="ARBA00023004"/>
    </source>
</evidence>
<organism evidence="6">
    <name type="scientific">marine sediment metagenome</name>
    <dbReference type="NCBI Taxonomy" id="412755"/>
    <lineage>
        <taxon>unclassified sequences</taxon>
        <taxon>metagenomes</taxon>
        <taxon>ecological metagenomes</taxon>
    </lineage>
</organism>
<dbReference type="CDD" id="cd24035">
    <property type="entry name" value="ASKHA_NBD_O66634-like_rpt2"/>
    <property type="match status" value="1"/>
</dbReference>
<dbReference type="InterPro" id="IPR043129">
    <property type="entry name" value="ATPase_NBD"/>
</dbReference>
<dbReference type="Pfam" id="PF01869">
    <property type="entry name" value="BcrAD_BadFG"/>
    <property type="match status" value="1"/>
</dbReference>
<dbReference type="GO" id="GO:0046872">
    <property type="term" value="F:metal ion binding"/>
    <property type="evidence" value="ECO:0007669"/>
    <property type="project" value="UniProtKB-KW"/>
</dbReference>
<evidence type="ECO:0000256" key="2">
    <source>
        <dbReference type="ARBA" id="ARBA00022723"/>
    </source>
</evidence>
<keyword evidence="3" id="KW-0408">Iron</keyword>
<feature type="domain" description="ATPase BadF/BadG/BcrA/BcrD type" evidence="5">
    <location>
        <begin position="19"/>
        <end position="243"/>
    </location>
</feature>
<protein>
    <recommendedName>
        <fullName evidence="5">ATPase BadF/BadG/BcrA/BcrD type domain-containing protein</fullName>
    </recommendedName>
</protein>
<feature type="non-terminal residue" evidence="6">
    <location>
        <position position="342"/>
    </location>
</feature>
<dbReference type="AlphaFoldDB" id="X1FDK1"/>
<dbReference type="PANTHER" id="PTHR32329">
    <property type="entry name" value="BIFUNCTIONAL PROTEIN [INCLUDES 2-HYDROXYACYL-COA DEHYDRATASE (N-TER) AND ITS ACTIVATOR DOMAIN (C_TERM)-RELATED"/>
    <property type="match status" value="1"/>
</dbReference>
<name>X1FDK1_9ZZZZ</name>
<comment type="cofactor">
    <cofactor evidence="1">
        <name>[4Fe-4S] cluster</name>
        <dbReference type="ChEBI" id="CHEBI:49883"/>
    </cofactor>
</comment>
<dbReference type="InterPro" id="IPR008275">
    <property type="entry name" value="CoA_E_activase_dom"/>
</dbReference>
<feature type="non-terminal residue" evidence="6">
    <location>
        <position position="1"/>
    </location>
</feature>
<reference evidence="6" key="1">
    <citation type="journal article" date="2014" name="Front. Microbiol.">
        <title>High frequency of phylogenetically diverse reductive dehalogenase-homologous genes in deep subseafloor sedimentary metagenomes.</title>
        <authorList>
            <person name="Kawai M."/>
            <person name="Futagami T."/>
            <person name="Toyoda A."/>
            <person name="Takaki Y."/>
            <person name="Nishi S."/>
            <person name="Hori S."/>
            <person name="Arai W."/>
            <person name="Tsubouchi T."/>
            <person name="Morono Y."/>
            <person name="Uchiyama I."/>
            <person name="Ito T."/>
            <person name="Fujiyama A."/>
            <person name="Inagaki F."/>
            <person name="Takami H."/>
        </authorList>
    </citation>
    <scope>NUCLEOTIDE SEQUENCE</scope>
    <source>
        <strain evidence="6">Expedition CK06-06</strain>
    </source>
</reference>
<dbReference type="InterPro" id="IPR051805">
    <property type="entry name" value="Dehydratase_Activator_Redct"/>
</dbReference>
<dbReference type="GO" id="GO:0051536">
    <property type="term" value="F:iron-sulfur cluster binding"/>
    <property type="evidence" value="ECO:0007669"/>
    <property type="project" value="UniProtKB-KW"/>
</dbReference>
<keyword evidence="4" id="KW-0411">Iron-sulfur</keyword>
<gene>
    <name evidence="6" type="ORF">S03H2_06498</name>
</gene>
<keyword evidence="2" id="KW-0479">Metal-binding</keyword>
<dbReference type="EMBL" id="BARU01002859">
    <property type="protein sequence ID" value="GAH18838.1"/>
    <property type="molecule type" value="Genomic_DNA"/>
</dbReference>
<dbReference type="NCBIfam" id="TIGR00241">
    <property type="entry name" value="CoA_E_activ"/>
    <property type="match status" value="1"/>
</dbReference>
<dbReference type="PANTHER" id="PTHR32329:SF7">
    <property type="entry name" value="ACTIVATOR OF 2-HYDROXYACYL-COA-HYDRATASE"/>
    <property type="match status" value="1"/>
</dbReference>
<evidence type="ECO:0000256" key="4">
    <source>
        <dbReference type="ARBA" id="ARBA00023014"/>
    </source>
</evidence>
<accession>X1FDK1</accession>
<dbReference type="Gene3D" id="3.30.420.40">
    <property type="match status" value="2"/>
</dbReference>
<sequence length="342" mass="37754">NVAVIDEKRHLLAKSYLPTAGKPIKVVQDGLREVKSKVEGKVRIRGVGVTGSGRYMIGAFVGADVIKNEITAQARGALNVDPDVDTVFEVGGQDSKFISLEKGVIVDFTMNKACAAGTGSFLEEQAEKLEINIKKEFEQIAFSSDSPADLGDRCTVFMESALFEHLQRGVSVPDLVGGLAYSVAYNYLNKVVENRKIGNNIFFQGGTACNKSVVAAFEKTLEKEITVPPHNEVLGAIGAAIVAMEETKGKSKFKGFALSEATYRMDSFECQDCPNHCKVNQVWIEGEEKPLTYGDRCDKYSGKEGRKKTKGIPNLFKERDKLLFARERRLLRSARNDNKRKR</sequence>